<dbReference type="HOGENOM" id="CLU_012494_4_1_1"/>
<feature type="domain" description="BD-FAE-like" evidence="3">
    <location>
        <begin position="92"/>
        <end position="265"/>
    </location>
</feature>
<dbReference type="SUPFAM" id="SSF53474">
    <property type="entry name" value="alpha/beta-Hydrolases"/>
    <property type="match status" value="1"/>
</dbReference>
<gene>
    <name evidence="4" type="ORF">PITC_060080</name>
</gene>
<dbReference type="PhylomeDB" id="A0A0A2LCJ5"/>
<dbReference type="AlphaFoldDB" id="A0A0A2LCJ5"/>
<dbReference type="Pfam" id="PF20434">
    <property type="entry name" value="BD-FAE"/>
    <property type="match status" value="1"/>
</dbReference>
<accession>A0A0A2LCJ5</accession>
<reference evidence="4 5" key="1">
    <citation type="journal article" date="2015" name="Mol. Plant Microbe Interact.">
        <title>Genome, transcriptome, and functional analyses of Penicillium expansum provide new insights into secondary metabolism and pathogenicity.</title>
        <authorList>
            <person name="Ballester A.R."/>
            <person name="Marcet-Houben M."/>
            <person name="Levin E."/>
            <person name="Sela N."/>
            <person name="Selma-Lazaro C."/>
            <person name="Carmona L."/>
            <person name="Wisniewski M."/>
            <person name="Droby S."/>
            <person name="Gonzalez-Candelas L."/>
            <person name="Gabaldon T."/>
        </authorList>
    </citation>
    <scope>NUCLEOTIDE SEQUENCE [LARGE SCALE GENOMIC DNA]</scope>
    <source>
        <strain evidence="4 5">PHI-1</strain>
    </source>
</reference>
<dbReference type="GO" id="GO:0072330">
    <property type="term" value="P:monocarboxylic acid biosynthetic process"/>
    <property type="evidence" value="ECO:0007669"/>
    <property type="project" value="UniProtKB-ARBA"/>
</dbReference>
<dbReference type="GO" id="GO:0016787">
    <property type="term" value="F:hydrolase activity"/>
    <property type="evidence" value="ECO:0007669"/>
    <property type="project" value="UniProtKB-KW"/>
</dbReference>
<evidence type="ECO:0000256" key="2">
    <source>
        <dbReference type="SAM" id="MobiDB-lite"/>
    </source>
</evidence>
<dbReference type="InterPro" id="IPR029058">
    <property type="entry name" value="AB_hydrolase_fold"/>
</dbReference>
<feature type="region of interest" description="Disordered" evidence="2">
    <location>
        <begin position="1"/>
        <end position="20"/>
    </location>
</feature>
<dbReference type="OMA" id="HGGSWTI"/>
<name>A0A0A2LCJ5_PENIT</name>
<keyword evidence="1 4" id="KW-0378">Hydrolase</keyword>
<evidence type="ECO:0000256" key="1">
    <source>
        <dbReference type="ARBA" id="ARBA00022801"/>
    </source>
</evidence>
<dbReference type="PANTHER" id="PTHR48081:SF33">
    <property type="entry name" value="KYNURENINE FORMAMIDASE"/>
    <property type="match status" value="1"/>
</dbReference>
<dbReference type="STRING" id="40296.A0A0A2LCJ5"/>
<sequence length="333" mass="36093">MHQKTEPTASASAKDEVEPSVASDLTPIAIAARGREITGLRIFQRTTAEDNITETRLKELLLAMNTDQPTGGVDMTYGNGKAQYLRYWKPKSPNAPIILFVHGGSWQSGTYLDSIGSTKVAHLTGQGYAFATVNYKLIPSVMVEEQVQEVADSLGYLVRNAATLDFDPQRIILMGHSSGAHVVTLLGTDERYLEKAGINIHTVRAVISLDGSNYNALAEIADSPGPVAENTIIGLGTDPKRLQDMSPTYHARAPNAGAFLLLHVHRQGDVRQAVELSVALEAAGTDVALHVFEGESFEGHMQMLLRLGDPTYPATLVTDHWLKVHVPVTMLST</sequence>
<evidence type="ECO:0000313" key="4">
    <source>
        <dbReference type="EMBL" id="KGO77827.1"/>
    </source>
</evidence>
<dbReference type="Gene3D" id="3.40.50.1820">
    <property type="entry name" value="alpha/beta hydrolase"/>
    <property type="match status" value="1"/>
</dbReference>
<evidence type="ECO:0000313" key="5">
    <source>
        <dbReference type="Proteomes" id="UP000030104"/>
    </source>
</evidence>
<keyword evidence="5" id="KW-1185">Reference proteome</keyword>
<comment type="caution">
    <text evidence="4">The sequence shown here is derived from an EMBL/GenBank/DDBJ whole genome shotgun (WGS) entry which is preliminary data.</text>
</comment>
<evidence type="ECO:0000259" key="3">
    <source>
        <dbReference type="Pfam" id="PF20434"/>
    </source>
</evidence>
<protein>
    <submittedName>
        <fullName evidence="4">Alpha/beta hydrolase fold-3</fullName>
    </submittedName>
</protein>
<dbReference type="InterPro" id="IPR049492">
    <property type="entry name" value="BD-FAE-like_dom"/>
</dbReference>
<feature type="compositionally biased region" description="Polar residues" evidence="2">
    <location>
        <begin position="1"/>
        <end position="11"/>
    </location>
</feature>
<dbReference type="OrthoDB" id="433474at2759"/>
<organism evidence="4 5">
    <name type="scientific">Penicillium italicum</name>
    <name type="common">Blue mold</name>
    <dbReference type="NCBI Taxonomy" id="40296"/>
    <lineage>
        <taxon>Eukaryota</taxon>
        <taxon>Fungi</taxon>
        <taxon>Dikarya</taxon>
        <taxon>Ascomycota</taxon>
        <taxon>Pezizomycotina</taxon>
        <taxon>Eurotiomycetes</taxon>
        <taxon>Eurotiomycetidae</taxon>
        <taxon>Eurotiales</taxon>
        <taxon>Aspergillaceae</taxon>
        <taxon>Penicillium</taxon>
    </lineage>
</organism>
<dbReference type="GO" id="GO:0017000">
    <property type="term" value="P:antibiotic biosynthetic process"/>
    <property type="evidence" value="ECO:0007669"/>
    <property type="project" value="UniProtKB-ARBA"/>
</dbReference>
<dbReference type="EMBL" id="JQGA01000088">
    <property type="protein sequence ID" value="KGO77827.1"/>
    <property type="molecule type" value="Genomic_DNA"/>
</dbReference>
<dbReference type="PANTHER" id="PTHR48081">
    <property type="entry name" value="AB HYDROLASE SUPERFAMILY PROTEIN C4A8.06C"/>
    <property type="match status" value="1"/>
</dbReference>
<dbReference type="Proteomes" id="UP000030104">
    <property type="component" value="Unassembled WGS sequence"/>
</dbReference>
<dbReference type="InterPro" id="IPR050300">
    <property type="entry name" value="GDXG_lipolytic_enzyme"/>
</dbReference>
<proteinExistence type="predicted"/>